<reference evidence="2 3" key="1">
    <citation type="submission" date="2024-01" db="EMBL/GenBank/DDBJ databases">
        <authorList>
            <person name="Alioto T."/>
            <person name="Alioto T."/>
            <person name="Gomez Garrido J."/>
        </authorList>
    </citation>
    <scope>NUCLEOTIDE SEQUENCE [LARGE SCALE GENOMIC DNA]</scope>
</reference>
<protein>
    <submittedName>
        <fullName evidence="2">Uncharacterized protein</fullName>
    </submittedName>
</protein>
<sequence>MSISQHEINSVAAGGPDATTGSATTSRCNCERVDAGTFLTLNASYNNTK</sequence>
<feature type="region of interest" description="Disordered" evidence="1">
    <location>
        <begin position="1"/>
        <end position="26"/>
    </location>
</feature>
<dbReference type="AlphaFoldDB" id="A0AAV1MWT6"/>
<name>A0AAV1MWT6_SCOSC</name>
<proteinExistence type="predicted"/>
<dbReference type="Proteomes" id="UP001314229">
    <property type="component" value="Unassembled WGS sequence"/>
</dbReference>
<gene>
    <name evidence="2" type="ORF">FSCOSCO3_A005787</name>
</gene>
<organism evidence="2 3">
    <name type="scientific">Scomber scombrus</name>
    <name type="common">Atlantic mackerel</name>
    <name type="synonym">Scomber vernalis</name>
    <dbReference type="NCBI Taxonomy" id="13677"/>
    <lineage>
        <taxon>Eukaryota</taxon>
        <taxon>Metazoa</taxon>
        <taxon>Chordata</taxon>
        <taxon>Craniata</taxon>
        <taxon>Vertebrata</taxon>
        <taxon>Euteleostomi</taxon>
        <taxon>Actinopterygii</taxon>
        <taxon>Neopterygii</taxon>
        <taxon>Teleostei</taxon>
        <taxon>Neoteleostei</taxon>
        <taxon>Acanthomorphata</taxon>
        <taxon>Pelagiaria</taxon>
        <taxon>Scombriformes</taxon>
        <taxon>Scombridae</taxon>
        <taxon>Scomber</taxon>
    </lineage>
</organism>
<accession>A0AAV1MWT6</accession>
<dbReference type="EMBL" id="CAWUFR010000006">
    <property type="protein sequence ID" value="CAK6951198.1"/>
    <property type="molecule type" value="Genomic_DNA"/>
</dbReference>
<keyword evidence="3" id="KW-1185">Reference proteome</keyword>
<evidence type="ECO:0000256" key="1">
    <source>
        <dbReference type="SAM" id="MobiDB-lite"/>
    </source>
</evidence>
<comment type="caution">
    <text evidence="2">The sequence shown here is derived from an EMBL/GenBank/DDBJ whole genome shotgun (WGS) entry which is preliminary data.</text>
</comment>
<evidence type="ECO:0000313" key="3">
    <source>
        <dbReference type="Proteomes" id="UP001314229"/>
    </source>
</evidence>
<evidence type="ECO:0000313" key="2">
    <source>
        <dbReference type="EMBL" id="CAK6951198.1"/>
    </source>
</evidence>